<evidence type="ECO:0000313" key="2">
    <source>
        <dbReference type="EMBL" id="XDQ06496.1"/>
    </source>
</evidence>
<dbReference type="CDD" id="cd08588">
    <property type="entry name" value="PI-PLCc_At5g67130_like"/>
    <property type="match status" value="1"/>
</dbReference>
<dbReference type="PANTHER" id="PTHR13593:SF140">
    <property type="entry name" value="PLC-LIKE PHOSPHODIESTERASE"/>
    <property type="match status" value="1"/>
</dbReference>
<reference evidence="2" key="1">
    <citation type="submission" date="2024-07" db="EMBL/GenBank/DDBJ databases">
        <authorList>
            <person name="Yu S.T."/>
        </authorList>
    </citation>
    <scope>NUCLEOTIDE SEQUENCE</scope>
    <source>
        <strain evidence="2">R08</strain>
    </source>
</reference>
<dbReference type="PANTHER" id="PTHR13593">
    <property type="match status" value="1"/>
</dbReference>
<dbReference type="InterPro" id="IPR017946">
    <property type="entry name" value="PLC-like_Pdiesterase_TIM-brl"/>
</dbReference>
<feature type="transmembrane region" description="Helical" evidence="1">
    <location>
        <begin position="312"/>
        <end position="333"/>
    </location>
</feature>
<protein>
    <submittedName>
        <fullName evidence="2">PI-PLC domain-containing protein</fullName>
    </submittedName>
</protein>
<dbReference type="AlphaFoldDB" id="A0AB39MJB4"/>
<dbReference type="GO" id="GO:0008081">
    <property type="term" value="F:phosphoric diester hydrolase activity"/>
    <property type="evidence" value="ECO:0007669"/>
    <property type="project" value="InterPro"/>
</dbReference>
<accession>A0AB39MJB4</accession>
<sequence length="719" mass="76571">MDPLGVASRRLPRLAALILAVLATAVLTTTATARSTVVSPGFYRSALNEQKAYDRLYDQVLVDPETAAVTRGLLARLPVPEAQVTSNLRLVLPPETVRDLTERQIDAVVGYLGGKRDTLDLTVDLRPVLANLNDLAQIYFGDLVASVQDRTEPDFQRFSTDLTAALGDVVAGHVPTGLPALPLTGAQADQAAATLVSGLPAAERDALRPAVETALRDGDVATALATVAPAVVTDRTRTAADRLRATVDGGTWNLTDTLAASGNDLAALHHARAYTAVGLALAESLAAALLLVTLVVLWLGSSAPPGRRLLPLGWSLAGGGVLAGLLAVVFRLISGGRVIDPPGSWPPSLARLVDDVQRTALDRLTATALTTALVPVLAGALLTGVGWALQVGPHVTLPRVRWLALATGGAAVAGVLLVPYAVTPVAPRTCEGSAALCGRSYDEVAYLTSHNAMSTTVDRFIGPLQDPGISAQLDDGVRALQIDTYHWERPDEITQRLAESDFTPEQRQFIATAVDKFNPPRAGLWLCHSVCRAGAVALVPALREIGDWMRAHPTEVVTLIVQDAISGEDTQKAFAQAGLSDLVHTPDPDPAKPWPTLGHLIDSGRRLVVFAEQADGPAPWYRNFYDYGMETPFAFRTPQEMSCVPHRGGADKRLFLLNHFITVDGGSRLDAGKVNSRQYVLDRVHRCERERGRPVNFVAVDYTTIGDAGGAVEALNSER</sequence>
<keyword evidence="1" id="KW-0812">Transmembrane</keyword>
<evidence type="ECO:0000256" key="1">
    <source>
        <dbReference type="SAM" id="Phobius"/>
    </source>
</evidence>
<proteinExistence type="predicted"/>
<feature type="transmembrane region" description="Helical" evidence="1">
    <location>
        <begin position="402"/>
        <end position="422"/>
    </location>
</feature>
<dbReference type="EMBL" id="CP163431">
    <property type="protein sequence ID" value="XDQ06496.1"/>
    <property type="molecule type" value="Genomic_DNA"/>
</dbReference>
<keyword evidence="1" id="KW-0472">Membrane</keyword>
<feature type="transmembrane region" description="Helical" evidence="1">
    <location>
        <begin position="273"/>
        <end position="300"/>
    </location>
</feature>
<dbReference type="RefSeq" id="WP_369191427.1">
    <property type="nucleotide sequence ID" value="NZ_CP163431.1"/>
</dbReference>
<dbReference type="SUPFAM" id="SSF51695">
    <property type="entry name" value="PLC-like phosphodiesterases"/>
    <property type="match status" value="1"/>
</dbReference>
<organism evidence="2">
    <name type="scientific">Streptomyces sp. R08</name>
    <dbReference type="NCBI Taxonomy" id="3238624"/>
    <lineage>
        <taxon>Bacteria</taxon>
        <taxon>Bacillati</taxon>
        <taxon>Actinomycetota</taxon>
        <taxon>Actinomycetes</taxon>
        <taxon>Kitasatosporales</taxon>
        <taxon>Streptomycetaceae</taxon>
        <taxon>Streptomyces</taxon>
    </lineage>
</organism>
<feature type="transmembrane region" description="Helical" evidence="1">
    <location>
        <begin position="368"/>
        <end position="390"/>
    </location>
</feature>
<gene>
    <name evidence="2" type="ORF">AB5J58_42765</name>
</gene>
<keyword evidence="1" id="KW-1133">Transmembrane helix</keyword>
<dbReference type="Pfam" id="PF26146">
    <property type="entry name" value="PI-PLC_X"/>
    <property type="match status" value="1"/>
</dbReference>
<dbReference type="InterPro" id="IPR051057">
    <property type="entry name" value="PI-PLC_domain"/>
</dbReference>
<dbReference type="Gene3D" id="3.20.20.190">
    <property type="entry name" value="Phosphatidylinositol (PI) phosphodiesterase"/>
    <property type="match status" value="1"/>
</dbReference>
<dbReference type="GO" id="GO:0006629">
    <property type="term" value="P:lipid metabolic process"/>
    <property type="evidence" value="ECO:0007669"/>
    <property type="project" value="InterPro"/>
</dbReference>
<name>A0AB39MJB4_9ACTN</name>